<evidence type="ECO:0000313" key="11">
    <source>
        <dbReference type="EMBL" id="RDH83808.1"/>
    </source>
</evidence>
<comment type="function">
    <text evidence="1">Exerts its effect at some terminal stage of cytochrome c oxidase synthesis, probably by being involved in the insertion of the copper B into subunit I.</text>
</comment>
<dbReference type="GO" id="GO:0005507">
    <property type="term" value="F:copper ion binding"/>
    <property type="evidence" value="ECO:0007669"/>
    <property type="project" value="InterPro"/>
</dbReference>
<comment type="caution">
    <text evidence="11">The sequence shown here is derived from an EMBL/GenBank/DDBJ whole genome shotgun (WGS) entry which is preliminary data.</text>
</comment>
<evidence type="ECO:0000256" key="9">
    <source>
        <dbReference type="ARBA" id="ARBA00023136"/>
    </source>
</evidence>
<evidence type="ECO:0000256" key="6">
    <source>
        <dbReference type="ARBA" id="ARBA00022968"/>
    </source>
</evidence>
<organism evidence="11 12">
    <name type="scientific">endosymbiont of Galathealinum brachiosum</name>
    <dbReference type="NCBI Taxonomy" id="2200906"/>
    <lineage>
        <taxon>Bacteria</taxon>
        <taxon>Pseudomonadati</taxon>
        <taxon>Pseudomonadota</taxon>
        <taxon>Gammaproteobacteria</taxon>
        <taxon>sulfur-oxidizing symbionts</taxon>
    </lineage>
</organism>
<evidence type="ECO:0000313" key="12">
    <source>
        <dbReference type="Proteomes" id="UP000254266"/>
    </source>
</evidence>
<name>A0A370DFV9_9GAMM</name>
<comment type="subcellular location">
    <subcellularLocation>
        <location evidence="2">Cell inner membrane</location>
        <topology evidence="2">Single-pass type II membrane protein</topology>
        <orientation evidence="2">Periplasmic side</orientation>
    </subcellularLocation>
</comment>
<dbReference type="InterPro" id="IPR007533">
    <property type="entry name" value="Cyt_c_oxidase_assmbl_CtaG"/>
</dbReference>
<keyword evidence="7 10" id="KW-1133">Transmembrane helix</keyword>
<dbReference type="GO" id="GO:0005886">
    <property type="term" value="C:plasma membrane"/>
    <property type="evidence" value="ECO:0007669"/>
    <property type="project" value="UniProtKB-SubCell"/>
</dbReference>
<keyword evidence="5 10" id="KW-0812">Transmembrane</keyword>
<keyword evidence="12" id="KW-1185">Reference proteome</keyword>
<reference evidence="11 12" key="1">
    <citation type="journal article" date="2018" name="ISME J.">
        <title>Endosymbiont genomes yield clues of tubeworm success.</title>
        <authorList>
            <person name="Li Y."/>
            <person name="Liles M.R."/>
            <person name="Halanych K.M."/>
        </authorList>
    </citation>
    <scope>NUCLEOTIDE SEQUENCE [LARGE SCALE GENOMIC DNA]</scope>
    <source>
        <strain evidence="11">A1464</strain>
    </source>
</reference>
<comment type="similarity">
    <text evidence="3">Belongs to the COX11/CtaG family.</text>
</comment>
<protein>
    <recommendedName>
        <fullName evidence="4">Cytochrome c oxidase assembly protein CtaG</fullName>
    </recommendedName>
</protein>
<accession>A0A370DFV9</accession>
<evidence type="ECO:0000256" key="7">
    <source>
        <dbReference type="ARBA" id="ARBA00022989"/>
    </source>
</evidence>
<evidence type="ECO:0000256" key="1">
    <source>
        <dbReference type="ARBA" id="ARBA00004007"/>
    </source>
</evidence>
<keyword evidence="8" id="KW-0186">Copper</keyword>
<keyword evidence="6" id="KW-0735">Signal-anchor</keyword>
<keyword evidence="9 10" id="KW-0472">Membrane</keyword>
<dbReference type="AlphaFoldDB" id="A0A370DFV9"/>
<feature type="transmembrane region" description="Helical" evidence="10">
    <location>
        <begin position="21"/>
        <end position="43"/>
    </location>
</feature>
<dbReference type="Pfam" id="PF04442">
    <property type="entry name" value="CtaG_Cox11"/>
    <property type="match status" value="1"/>
</dbReference>
<dbReference type="Gene3D" id="2.60.370.10">
    <property type="entry name" value="Ctag/Cox11"/>
    <property type="match status" value="1"/>
</dbReference>
<dbReference type="PIRSF" id="PIRSF005413">
    <property type="entry name" value="COX11"/>
    <property type="match status" value="1"/>
</dbReference>
<evidence type="ECO:0000256" key="8">
    <source>
        <dbReference type="ARBA" id="ARBA00023008"/>
    </source>
</evidence>
<gene>
    <name evidence="11" type="ORF">DIZ80_06625</name>
</gene>
<evidence type="ECO:0000256" key="10">
    <source>
        <dbReference type="SAM" id="Phobius"/>
    </source>
</evidence>
<dbReference type="Proteomes" id="UP000254266">
    <property type="component" value="Unassembled WGS sequence"/>
</dbReference>
<evidence type="ECO:0000256" key="5">
    <source>
        <dbReference type="ARBA" id="ARBA00022692"/>
    </source>
</evidence>
<dbReference type="InterPro" id="IPR023471">
    <property type="entry name" value="CtaG/Cox11_dom_sf"/>
</dbReference>
<proteinExistence type="inferred from homology"/>
<evidence type="ECO:0000256" key="4">
    <source>
        <dbReference type="ARBA" id="ARBA00015384"/>
    </source>
</evidence>
<dbReference type="PANTHER" id="PTHR21320:SF3">
    <property type="entry name" value="CYTOCHROME C OXIDASE ASSEMBLY PROTEIN COX11, MITOCHONDRIAL-RELATED"/>
    <property type="match status" value="1"/>
</dbReference>
<dbReference type="EMBL" id="QFXC01000008">
    <property type="protein sequence ID" value="RDH83808.1"/>
    <property type="molecule type" value="Genomic_DNA"/>
</dbReference>
<evidence type="ECO:0000256" key="2">
    <source>
        <dbReference type="ARBA" id="ARBA00004382"/>
    </source>
</evidence>
<sequence>MAVQNSDKQTVSKPGSENNGIIGRLLLLVVVMFGFGFALVPLYDIFCDVTGLNGKTGDKVSFVTAPIVDESRLIRITFLASLNESMPWDFKPQQSFIEVHPGQPTTINYVAKNISSKSIVGSAVPSVVPGLAAAYFQKTECFCFTQQELKAGEEKIMPVTFIVDSELSTDINEIALSYTFFISKQNNQDLTEVIKEKNTKAKSITLSLNQEHIL</sequence>
<dbReference type="PANTHER" id="PTHR21320">
    <property type="entry name" value="CYTOCHROME C OXIDASE ASSEMBLY PROTEIN COX11-RELATED"/>
    <property type="match status" value="1"/>
</dbReference>
<dbReference type="SUPFAM" id="SSF110111">
    <property type="entry name" value="Ctag/Cox11"/>
    <property type="match status" value="1"/>
</dbReference>
<evidence type="ECO:0000256" key="3">
    <source>
        <dbReference type="ARBA" id="ARBA00009620"/>
    </source>
</evidence>
<dbReference type="NCBIfam" id="NF003465">
    <property type="entry name" value="PRK05089.1"/>
    <property type="match status" value="1"/>
</dbReference>